<gene>
    <name evidence="4" type="ORF">FA10DRAFT_267098</name>
</gene>
<protein>
    <submittedName>
        <fullName evidence="4">Uncharacterized protein</fullName>
    </submittedName>
</protein>
<feature type="region of interest" description="Disordered" evidence="2">
    <location>
        <begin position="1"/>
        <end position="67"/>
    </location>
</feature>
<feature type="coiled-coil region" evidence="1">
    <location>
        <begin position="377"/>
        <end position="408"/>
    </location>
</feature>
<dbReference type="RefSeq" id="XP_025377845.1">
    <property type="nucleotide sequence ID" value="XM_025521774.1"/>
</dbReference>
<keyword evidence="1" id="KW-0175">Coiled coil</keyword>
<feature type="region of interest" description="Disordered" evidence="2">
    <location>
        <begin position="326"/>
        <end position="354"/>
    </location>
</feature>
<name>A0A316YMQ5_9BASI</name>
<sequence>MAPRNKAVGSLPPSGNPNVPTPPVRFGETVVDSKNIGAKDKRDGYAPADRSQTTSSVTKASRKQQQKRRQGRGFLGFLFSFLTRVFAFYVAIGALWQCSSSPLAFDFKKNDKRGLCRNLAHVKQGLQPVVTPIWNTVHAKIDPYTGPYIKAATPYTKAAWKTTKPYYVQAHKRGRALYNRHVEPVRKRTVKKGRAYADPHIKNFNAQYKKQVKPHVDNLQKTVKPYQDIYTRDVAPYLSQAYAYSLTASHASYTFYVGRVHPLVVSSLRQLHAFYVNHADPAMRRAYSLYVRPQIDRLLAKIFERKAHATGSEAIRQAKQDVREVRAEGDAKTKAAVDEAEASARKSQEDPSVVDRIKQAATAAVGRGDEDEDPIEVAKLDAELDAELEKINEQLDAWLVGLKRLESQEYVLVTQRIAELRNRKLADLPDHFATLSETHVEEEVASILVKLEKVFNKLSIDASKPSSTLDERLEKARKTIEEQLAKLDASEAELQSMVQGYASDLTKDETRAVKASSNEIKRFIKEAAKSFDRIMGEAKFERSVEEYEGWDDGLAKRASFFREELQALVAGKAPYRSSGIENTTDLRKEPKLDKHIDELQKQVTKLYKAARSQVDSYASTGILQLQGQGSLGAIADVRDNIVEQARSISEGAAASMYAAAVAARRRLGIGGDEEPAQGILARVGEQARTASRSLASAAGASPTPEGIQEHVESAYDAATSQLGEAAIAAGLAKKPKGPLDNVRDAYEGAAKQAGQTYNSAASQAGDAYASAADAGHSASSYVASAVGGQPSPLSAGEYVEQYADAVQDGLKSASSMAASAVGATPSPESAGEYVEHYAGVVGDAAGLVYESAADLGSRGVEQGAEGLQGVYEGVKEAVGLGESEEDKLVGKNAETKDYNTVGKAAKEAKDRVAEKIHQEL</sequence>
<keyword evidence="3" id="KW-0472">Membrane</keyword>
<dbReference type="SUPFAM" id="SSF58113">
    <property type="entry name" value="Apolipoprotein A-I"/>
    <property type="match status" value="1"/>
</dbReference>
<reference evidence="4 5" key="1">
    <citation type="journal article" date="2018" name="Mol. Biol. Evol.">
        <title>Broad Genomic Sampling Reveals a Smut Pathogenic Ancestry of the Fungal Clade Ustilaginomycotina.</title>
        <authorList>
            <person name="Kijpornyongpan T."/>
            <person name="Mondo S.J."/>
            <person name="Barry K."/>
            <person name="Sandor L."/>
            <person name="Lee J."/>
            <person name="Lipzen A."/>
            <person name="Pangilinan J."/>
            <person name="LaButti K."/>
            <person name="Hainaut M."/>
            <person name="Henrissat B."/>
            <person name="Grigoriev I.V."/>
            <person name="Spatafora J.W."/>
            <person name="Aime M.C."/>
        </authorList>
    </citation>
    <scope>NUCLEOTIDE SEQUENCE [LARGE SCALE GENOMIC DNA]</scope>
    <source>
        <strain evidence="4 5">MCA 4198</strain>
    </source>
</reference>
<dbReference type="OrthoDB" id="3260408at2759"/>
<evidence type="ECO:0000256" key="3">
    <source>
        <dbReference type="SAM" id="Phobius"/>
    </source>
</evidence>
<evidence type="ECO:0000256" key="2">
    <source>
        <dbReference type="SAM" id="MobiDB-lite"/>
    </source>
</evidence>
<feature type="transmembrane region" description="Helical" evidence="3">
    <location>
        <begin position="73"/>
        <end position="96"/>
    </location>
</feature>
<keyword evidence="3" id="KW-0812">Transmembrane</keyword>
<evidence type="ECO:0000313" key="5">
    <source>
        <dbReference type="Proteomes" id="UP000245768"/>
    </source>
</evidence>
<keyword evidence="3" id="KW-1133">Transmembrane helix</keyword>
<evidence type="ECO:0000256" key="1">
    <source>
        <dbReference type="SAM" id="Coils"/>
    </source>
</evidence>
<dbReference type="EMBL" id="KZ819636">
    <property type="protein sequence ID" value="PWN90647.1"/>
    <property type="molecule type" value="Genomic_DNA"/>
</dbReference>
<keyword evidence="5" id="KW-1185">Reference proteome</keyword>
<proteinExistence type="predicted"/>
<dbReference type="STRING" id="215250.A0A316YMQ5"/>
<feature type="compositionally biased region" description="Polar residues" evidence="2">
    <location>
        <begin position="50"/>
        <end position="59"/>
    </location>
</feature>
<accession>A0A316YMQ5</accession>
<dbReference type="InParanoid" id="A0A316YMQ5"/>
<feature type="coiled-coil region" evidence="1">
    <location>
        <begin position="466"/>
        <end position="497"/>
    </location>
</feature>
<dbReference type="AlphaFoldDB" id="A0A316YMQ5"/>
<dbReference type="Proteomes" id="UP000245768">
    <property type="component" value="Unassembled WGS sequence"/>
</dbReference>
<evidence type="ECO:0000313" key="4">
    <source>
        <dbReference type="EMBL" id="PWN90647.1"/>
    </source>
</evidence>
<organism evidence="4 5">
    <name type="scientific">Acaromyces ingoldii</name>
    <dbReference type="NCBI Taxonomy" id="215250"/>
    <lineage>
        <taxon>Eukaryota</taxon>
        <taxon>Fungi</taxon>
        <taxon>Dikarya</taxon>
        <taxon>Basidiomycota</taxon>
        <taxon>Ustilaginomycotina</taxon>
        <taxon>Exobasidiomycetes</taxon>
        <taxon>Exobasidiales</taxon>
        <taxon>Cryptobasidiaceae</taxon>
        <taxon>Acaromyces</taxon>
    </lineage>
</organism>
<dbReference type="GeneID" id="37043690"/>